<dbReference type="GO" id="GO:0042597">
    <property type="term" value="C:periplasmic space"/>
    <property type="evidence" value="ECO:0007669"/>
    <property type="project" value="UniProtKB-ARBA"/>
</dbReference>
<dbReference type="EMBL" id="JAEKNR010000240">
    <property type="protein sequence ID" value="MBJ7601280.1"/>
    <property type="molecule type" value="Genomic_DNA"/>
</dbReference>
<dbReference type="NCBIfam" id="TIGR01409">
    <property type="entry name" value="TAT_signal_seq"/>
    <property type="match status" value="1"/>
</dbReference>
<dbReference type="InterPro" id="IPR000914">
    <property type="entry name" value="SBP_5_dom"/>
</dbReference>
<keyword evidence="4" id="KW-1185">Reference proteome</keyword>
<protein>
    <submittedName>
        <fullName evidence="3">Twin-arginine translocation signal domain-containing protein</fullName>
    </submittedName>
</protein>
<keyword evidence="1" id="KW-0732">Signal</keyword>
<dbReference type="RefSeq" id="WP_338205462.1">
    <property type="nucleotide sequence ID" value="NZ_JAEKNR010000240.1"/>
</dbReference>
<evidence type="ECO:0000259" key="2">
    <source>
        <dbReference type="Pfam" id="PF00496"/>
    </source>
</evidence>
<dbReference type="Gene3D" id="3.10.105.10">
    <property type="entry name" value="Dipeptide-binding Protein, Domain 3"/>
    <property type="match status" value="1"/>
</dbReference>
<dbReference type="Pfam" id="PF00496">
    <property type="entry name" value="SBP_bac_5"/>
    <property type="match status" value="1"/>
</dbReference>
<dbReference type="PANTHER" id="PTHR30290:SF38">
    <property type="entry name" value="D,D-DIPEPTIDE-BINDING PERIPLASMIC PROTEIN DDPA-RELATED"/>
    <property type="match status" value="1"/>
</dbReference>
<evidence type="ECO:0000313" key="3">
    <source>
        <dbReference type="EMBL" id="MBJ7601280.1"/>
    </source>
</evidence>
<dbReference type="InterPro" id="IPR039424">
    <property type="entry name" value="SBP_5"/>
</dbReference>
<dbReference type="Gene3D" id="3.40.190.10">
    <property type="entry name" value="Periplasmic binding protein-like II"/>
    <property type="match status" value="1"/>
</dbReference>
<evidence type="ECO:0000313" key="4">
    <source>
        <dbReference type="Proteomes" id="UP000612893"/>
    </source>
</evidence>
<gene>
    <name evidence="3" type="ORF">JF922_24805</name>
</gene>
<dbReference type="SUPFAM" id="SSF53850">
    <property type="entry name" value="Periplasmic binding protein-like II"/>
    <property type="match status" value="1"/>
</dbReference>
<dbReference type="InterPro" id="IPR030678">
    <property type="entry name" value="Peptide/Ni-bd"/>
</dbReference>
<dbReference type="PANTHER" id="PTHR30290">
    <property type="entry name" value="PERIPLASMIC BINDING COMPONENT OF ABC TRANSPORTER"/>
    <property type="match status" value="1"/>
</dbReference>
<dbReference type="PIRSF" id="PIRSF002741">
    <property type="entry name" value="MppA"/>
    <property type="match status" value="1"/>
</dbReference>
<dbReference type="AlphaFoldDB" id="A0A934N5E5"/>
<dbReference type="Pfam" id="PF10518">
    <property type="entry name" value="TAT_signal"/>
    <property type="match status" value="1"/>
</dbReference>
<dbReference type="Proteomes" id="UP000612893">
    <property type="component" value="Unassembled WGS sequence"/>
</dbReference>
<feature type="domain" description="Solute-binding protein family 5" evidence="2">
    <location>
        <begin position="95"/>
        <end position="439"/>
    </location>
</feature>
<organism evidence="3 4">
    <name type="scientific">Candidatus Nephthysia bennettiae</name>
    <dbReference type="NCBI Taxonomy" id="3127016"/>
    <lineage>
        <taxon>Bacteria</taxon>
        <taxon>Bacillati</taxon>
        <taxon>Candidatus Dormiibacterota</taxon>
        <taxon>Candidatus Dormibacteria</taxon>
        <taxon>Candidatus Dormibacterales</taxon>
        <taxon>Candidatus Dormibacteraceae</taxon>
        <taxon>Candidatus Nephthysia</taxon>
    </lineage>
</organism>
<comment type="caution">
    <text evidence="3">The sequence shown here is derived from an EMBL/GenBank/DDBJ whole genome shotgun (WGS) entry which is preliminary data.</text>
</comment>
<dbReference type="InterPro" id="IPR006311">
    <property type="entry name" value="TAT_signal"/>
</dbReference>
<proteinExistence type="predicted"/>
<name>A0A934N5E5_9BACT</name>
<dbReference type="CDD" id="cd00995">
    <property type="entry name" value="PBP2_NikA_DppA_OppA_like"/>
    <property type="match status" value="1"/>
</dbReference>
<dbReference type="Gene3D" id="3.90.76.10">
    <property type="entry name" value="Dipeptide-binding Protein, Domain 1"/>
    <property type="match status" value="1"/>
</dbReference>
<reference evidence="3" key="1">
    <citation type="submission" date="2020-10" db="EMBL/GenBank/DDBJ databases">
        <title>Ca. Dormibacterota MAGs.</title>
        <authorList>
            <person name="Montgomery K."/>
        </authorList>
    </citation>
    <scope>NUCLEOTIDE SEQUENCE [LARGE SCALE GENOMIC DNA]</scope>
    <source>
        <strain evidence="3">SC8812_S17_10</strain>
    </source>
</reference>
<dbReference type="PROSITE" id="PS51318">
    <property type="entry name" value="TAT"/>
    <property type="match status" value="1"/>
</dbReference>
<dbReference type="InterPro" id="IPR019546">
    <property type="entry name" value="TAT_signal_bac_arc"/>
</dbReference>
<evidence type="ECO:0000256" key="1">
    <source>
        <dbReference type="ARBA" id="ARBA00022729"/>
    </source>
</evidence>
<sequence>MSGYSVDRRDFLKGTGALGALAVAGGGLEALLAACGNEAQTGSTTTGQPVRGGSINVATVDTPVNMDPHDAQLYSSIQVYHNIFSRLIEIDANFKYHPSLASKWTQDDAKTWTVDLVENAVFHNGEPMTANDVKFSFDRVKEHPNAIFLSAFQSTEVVSPYKVRFHMNAAFGAFEGALAAFSDIVNQKAVTTSDPKQTPVGTGPFKMTEWVRNDHVTLERFDKYFEKGLPYLDKVVFKAIGDDSVRLTGLRTGELGWVQRVPSQQAPSLEKSASLKNSPKKPYLPDLILFNCSKPPFNDQRVRQAVAWAIDRSQIAKLVYFTEGSPATEAVSPPNPWYSGADPYKGAPDPEKSKALLKQAGIQDLRINFAGQANLPSQIRTGEVLKSQLAKAGITMQIQNYAAAQWFEALAGKSYDLTSTYWSVTHDPAFCYYPLCNSKSPWNFAGFKSDTIDAVLQKFVFSTDEQARKSAYPEVVRAVAEAAPIIFIDNELQHYWMKPTVSGPMPLPTLDIRMTDVWAKP</sequence>
<accession>A0A934N5E5</accession>